<evidence type="ECO:0000256" key="1">
    <source>
        <dbReference type="SAM" id="MobiDB-lite"/>
    </source>
</evidence>
<name>A0AAV2RAQ6_MEGNR</name>
<feature type="region of interest" description="Disordered" evidence="1">
    <location>
        <begin position="106"/>
        <end position="152"/>
    </location>
</feature>
<dbReference type="InterPro" id="IPR009818">
    <property type="entry name" value="PAM2_motif"/>
</dbReference>
<protein>
    <recommendedName>
        <fullName evidence="4">Ataxin-2 C-terminal domain-containing protein</fullName>
    </recommendedName>
</protein>
<dbReference type="Proteomes" id="UP001497623">
    <property type="component" value="Unassembled WGS sequence"/>
</dbReference>
<feature type="compositionally biased region" description="Low complexity" evidence="1">
    <location>
        <begin position="133"/>
        <end position="142"/>
    </location>
</feature>
<gene>
    <name evidence="2" type="ORF">MNOR_LOCUS22148</name>
</gene>
<dbReference type="Pfam" id="PF07145">
    <property type="entry name" value="PAM2"/>
    <property type="match status" value="1"/>
</dbReference>
<evidence type="ECO:0000313" key="3">
    <source>
        <dbReference type="Proteomes" id="UP001497623"/>
    </source>
</evidence>
<accession>A0AAV2RAQ6</accession>
<feature type="compositionally biased region" description="Basic and acidic residues" evidence="1">
    <location>
        <begin position="143"/>
        <end position="152"/>
    </location>
</feature>
<reference evidence="2 3" key="1">
    <citation type="submission" date="2024-05" db="EMBL/GenBank/DDBJ databases">
        <authorList>
            <person name="Wallberg A."/>
        </authorList>
    </citation>
    <scope>NUCLEOTIDE SEQUENCE [LARGE SCALE GENOMIC DNA]</scope>
</reference>
<sequence>MPVPVSGDEVAMSTTDRMSQNAEADFSEFMWMADEDLEAFDNKVIQEVEQHMAAQLNSSNSSEEEEFLSQMLREEEERDTVYYQQYLQQKRNDDATADLTSTMNGMGVRESRTKVDAQESTLNPMAKEFVPTGVVSSQQSDSGGKENGHQSN</sequence>
<dbReference type="EMBL" id="CAXKWB010018402">
    <property type="protein sequence ID" value="CAL4120863.1"/>
    <property type="molecule type" value="Genomic_DNA"/>
</dbReference>
<dbReference type="AlphaFoldDB" id="A0AAV2RAQ6"/>
<evidence type="ECO:0008006" key="4">
    <source>
        <dbReference type="Google" id="ProtNLM"/>
    </source>
</evidence>
<proteinExistence type="predicted"/>
<evidence type="ECO:0000313" key="2">
    <source>
        <dbReference type="EMBL" id="CAL4120863.1"/>
    </source>
</evidence>
<organism evidence="2 3">
    <name type="scientific">Meganyctiphanes norvegica</name>
    <name type="common">Northern krill</name>
    <name type="synonym">Thysanopoda norvegica</name>
    <dbReference type="NCBI Taxonomy" id="48144"/>
    <lineage>
        <taxon>Eukaryota</taxon>
        <taxon>Metazoa</taxon>
        <taxon>Ecdysozoa</taxon>
        <taxon>Arthropoda</taxon>
        <taxon>Crustacea</taxon>
        <taxon>Multicrustacea</taxon>
        <taxon>Malacostraca</taxon>
        <taxon>Eumalacostraca</taxon>
        <taxon>Eucarida</taxon>
        <taxon>Euphausiacea</taxon>
        <taxon>Euphausiidae</taxon>
        <taxon>Meganyctiphanes</taxon>
    </lineage>
</organism>
<keyword evidence="3" id="KW-1185">Reference proteome</keyword>
<comment type="caution">
    <text evidence="2">The sequence shown here is derived from an EMBL/GenBank/DDBJ whole genome shotgun (WGS) entry which is preliminary data.</text>
</comment>